<sequence length="510" mass="53699">MTLTGKGTSFKPHGKHLIAGEWVAGEAMFLSEPAHGEAHSFSVGTPEHIESACVAAEEAFWTFGYSSRVERAAFLNAIADEIEKRANEITEIGTRETGLPEGRLQGERGRTTGQLRMFAEHILKGDYLDQRHDVALPDRQPMPRPDMKMIQRPIGPVAVFGASNFPLAFSTAGGDTAAAFAAGCPVVVKGHGAHPGTGEIIAEAIHAAIKSCDLHPGTFSLVQGGTLEAGQALVQHPLIKAVGFTGSLAGGRALFDLCAQRPEPIPFFGELGSVNPMFLLPMALSTRGEALAKGWAGSLTMGAGQFCTNPGIAVVIDSDGADSFISESVSALNGVDAQTMLTDGIAVAYEKGRDRVAGSSEVQTLLSTASAKRSAKPNLYATTGKAWLANTELGEEVFGPLGLVVRVADEDEMIAVAKSLEGQLTCTLHLDDADADLGRCLMPILERKAGRILANNFPTGVEVCDTMVHGGPYPASTNFGATSVGTMAIRRFLRPVCFQNIPNALMPSTT</sequence>
<dbReference type="GO" id="GO:0016620">
    <property type="term" value="F:oxidoreductase activity, acting on the aldehyde or oxo group of donors, NAD or NADP as acceptor"/>
    <property type="evidence" value="ECO:0007669"/>
    <property type="project" value="InterPro"/>
</dbReference>
<dbReference type="Pfam" id="PF00171">
    <property type="entry name" value="Aldedh"/>
    <property type="match status" value="1"/>
</dbReference>
<proteinExistence type="predicted"/>
<dbReference type="InterPro" id="IPR044151">
    <property type="entry name" value="ALDH_KGSADH"/>
</dbReference>
<dbReference type="RefSeq" id="WP_099591285.1">
    <property type="nucleotide sequence ID" value="NZ_MDGM01000003.1"/>
</dbReference>
<dbReference type="InterPro" id="IPR015590">
    <property type="entry name" value="Aldehyde_DH_dom"/>
</dbReference>
<keyword evidence="1" id="KW-0560">Oxidoreductase</keyword>
<dbReference type="InterPro" id="IPR050740">
    <property type="entry name" value="Aldehyde_DH_Superfamily"/>
</dbReference>
<dbReference type="Proteomes" id="UP000231516">
    <property type="component" value="Unassembled WGS sequence"/>
</dbReference>
<dbReference type="EMBL" id="MDGM01000003">
    <property type="protein sequence ID" value="PIB26462.1"/>
    <property type="molecule type" value="Genomic_DNA"/>
</dbReference>
<protein>
    <submittedName>
        <fullName evidence="3">2,5-dioxovalerate dehydrogenase</fullName>
    </submittedName>
</protein>
<keyword evidence="4" id="KW-1185">Reference proteome</keyword>
<dbReference type="SUPFAM" id="SSF53720">
    <property type="entry name" value="ALDH-like"/>
    <property type="match status" value="1"/>
</dbReference>
<dbReference type="AlphaFoldDB" id="A0A2G5KBN7"/>
<name>A0A2G5KBN7_9RHOB</name>
<dbReference type="Gene3D" id="3.40.605.10">
    <property type="entry name" value="Aldehyde Dehydrogenase, Chain A, domain 1"/>
    <property type="match status" value="2"/>
</dbReference>
<accession>A0A2G5KBN7</accession>
<organism evidence="3 4">
    <name type="scientific">Paramylibacter kogurei</name>
    <dbReference type="NCBI Taxonomy" id="1889778"/>
    <lineage>
        <taxon>Bacteria</taxon>
        <taxon>Pseudomonadati</taxon>
        <taxon>Pseudomonadota</taxon>
        <taxon>Alphaproteobacteria</taxon>
        <taxon>Rhodobacterales</taxon>
        <taxon>Paracoccaceae</taxon>
        <taxon>Paramylibacter</taxon>
    </lineage>
</organism>
<evidence type="ECO:0000313" key="3">
    <source>
        <dbReference type="EMBL" id="PIB26462.1"/>
    </source>
</evidence>
<evidence type="ECO:0000259" key="2">
    <source>
        <dbReference type="Pfam" id="PF00171"/>
    </source>
</evidence>
<gene>
    <name evidence="3" type="ORF">BFP76_11125</name>
</gene>
<dbReference type="PANTHER" id="PTHR43353:SF3">
    <property type="entry name" value="ALDEHYDE DEHYDROGENASE-RELATED"/>
    <property type="match status" value="1"/>
</dbReference>
<feature type="domain" description="Aldehyde dehydrogenase" evidence="2">
    <location>
        <begin position="32"/>
        <end position="471"/>
    </location>
</feature>
<reference evidence="3 4" key="1">
    <citation type="submission" date="2016-08" db="EMBL/GenBank/DDBJ databases">
        <title>Draft genome of Amylibacter sp. strain 4G11.</title>
        <authorList>
            <person name="Wong S.-K."/>
            <person name="Hamasaki K."/>
            <person name="Yoshizawa S."/>
        </authorList>
    </citation>
    <scope>NUCLEOTIDE SEQUENCE [LARGE SCALE GENOMIC DNA]</scope>
    <source>
        <strain evidence="3 4">4G11</strain>
    </source>
</reference>
<dbReference type="CDD" id="cd07129">
    <property type="entry name" value="ALDH_KGSADH"/>
    <property type="match status" value="1"/>
</dbReference>
<comment type="caution">
    <text evidence="3">The sequence shown here is derived from an EMBL/GenBank/DDBJ whole genome shotgun (WGS) entry which is preliminary data.</text>
</comment>
<dbReference type="InterPro" id="IPR016161">
    <property type="entry name" value="Ald_DH/histidinol_DH"/>
</dbReference>
<evidence type="ECO:0000256" key="1">
    <source>
        <dbReference type="ARBA" id="ARBA00023002"/>
    </source>
</evidence>
<evidence type="ECO:0000313" key="4">
    <source>
        <dbReference type="Proteomes" id="UP000231516"/>
    </source>
</evidence>
<dbReference type="InterPro" id="IPR016162">
    <property type="entry name" value="Ald_DH_N"/>
</dbReference>
<dbReference type="OrthoDB" id="9770537at2"/>
<dbReference type="PANTHER" id="PTHR43353">
    <property type="entry name" value="SUCCINATE-SEMIALDEHYDE DEHYDROGENASE, MITOCHONDRIAL"/>
    <property type="match status" value="1"/>
</dbReference>